<gene>
    <name evidence="1" type="ORF">FS935_02600</name>
</gene>
<accession>A0A5C6W5L9</accession>
<evidence type="ECO:0000313" key="2">
    <source>
        <dbReference type="Proteomes" id="UP000321363"/>
    </source>
</evidence>
<dbReference type="Proteomes" id="UP000321363">
    <property type="component" value="Unassembled WGS sequence"/>
</dbReference>
<dbReference type="EMBL" id="VOQF01000001">
    <property type="protein sequence ID" value="TXC93101.1"/>
    <property type="molecule type" value="Genomic_DNA"/>
</dbReference>
<dbReference type="Pfam" id="PF06240">
    <property type="entry name" value="COXG"/>
    <property type="match status" value="1"/>
</dbReference>
<protein>
    <submittedName>
        <fullName evidence="1">SRPBCC family protein</fullName>
    </submittedName>
</protein>
<dbReference type="Gene3D" id="3.30.530.20">
    <property type="match status" value="1"/>
</dbReference>
<dbReference type="AlphaFoldDB" id="A0A5C6W5L9"/>
<proteinExistence type="predicted"/>
<dbReference type="OrthoDB" id="2374625at2"/>
<organism evidence="1 2">
    <name type="scientific">Metabacillus litoralis</name>
    <dbReference type="NCBI Taxonomy" id="152268"/>
    <lineage>
        <taxon>Bacteria</taxon>
        <taxon>Bacillati</taxon>
        <taxon>Bacillota</taxon>
        <taxon>Bacilli</taxon>
        <taxon>Bacillales</taxon>
        <taxon>Bacillaceae</taxon>
        <taxon>Metabacillus</taxon>
    </lineage>
</organism>
<keyword evidence="2" id="KW-1185">Reference proteome</keyword>
<sequence length="150" mass="17249">MPSELHQIRVKLPIHSIWNFVSVMDHWAPLVPGYIDHETLNSTDSIWKFKSDFGLIKKKVELRVEITSWEEPNKVTFNLLGINEKISGHGYFLAEEINSEETMMNGFLDLSSEAAMSKMINAKLKKNIKEMTQDLTTAIATRIQELEEVK</sequence>
<comment type="caution">
    <text evidence="1">The sequence shown here is derived from an EMBL/GenBank/DDBJ whole genome shotgun (WGS) entry which is preliminary data.</text>
</comment>
<dbReference type="SUPFAM" id="SSF55961">
    <property type="entry name" value="Bet v1-like"/>
    <property type="match status" value="1"/>
</dbReference>
<dbReference type="InterPro" id="IPR010419">
    <property type="entry name" value="CO_DH_gsu"/>
</dbReference>
<dbReference type="RefSeq" id="WP_146945961.1">
    <property type="nucleotide sequence ID" value="NZ_VOQF01000001.1"/>
</dbReference>
<name>A0A5C6W5L9_9BACI</name>
<reference evidence="1 2" key="1">
    <citation type="journal article" date="2005" name="Int. J. Syst. Evol. Microbiol.">
        <title>Bacillus litoralis sp. nov., isolated from a tidal flat of the Yellow Sea in Korea.</title>
        <authorList>
            <person name="Yoon J.H."/>
            <person name="Oh T.K."/>
        </authorList>
    </citation>
    <scope>NUCLEOTIDE SEQUENCE [LARGE SCALE GENOMIC DNA]</scope>
    <source>
        <strain evidence="1 2">SW-211</strain>
    </source>
</reference>
<dbReference type="CDD" id="cd07812">
    <property type="entry name" value="SRPBCC"/>
    <property type="match status" value="1"/>
</dbReference>
<dbReference type="InterPro" id="IPR023393">
    <property type="entry name" value="START-like_dom_sf"/>
</dbReference>
<evidence type="ECO:0000313" key="1">
    <source>
        <dbReference type="EMBL" id="TXC93101.1"/>
    </source>
</evidence>